<dbReference type="InterPro" id="IPR038115">
    <property type="entry name" value="Nucleocapsid_C_sf"/>
</dbReference>
<protein>
    <submittedName>
        <fullName evidence="1">NP</fullName>
    </submittedName>
</protein>
<reference evidence="1 2" key="1">
    <citation type="journal article" date="2015" name="J. Virol.">
        <title>Arenavirus Coinfections Are Common in Snakes with Boid Inclusion Body Disease.</title>
        <authorList>
            <person name="Hepojoki J."/>
            <person name="Salmenpera P."/>
            <person name="Sironen T."/>
            <person name="Hetzel U."/>
            <person name="Korzykov Y."/>
            <person name="Kipar A."/>
            <person name="Vapalahti O."/>
        </authorList>
    </citation>
    <scope>NUCLEOTIDE SEQUENCE [LARGE SCALE GENOMIC DNA]</scope>
    <source>
        <strain evidence="1 2">HISV-1</strain>
    </source>
</reference>
<evidence type="ECO:0000313" key="2">
    <source>
        <dbReference type="Proteomes" id="UP000241126"/>
    </source>
</evidence>
<accession>A0A0H3YBV9</accession>
<keyword evidence="2" id="KW-1185">Reference proteome</keyword>
<organism evidence="1 2">
    <name type="scientific">Haartman Institute snake virus 1</name>
    <dbReference type="NCBI Taxonomy" id="2764090"/>
    <lineage>
        <taxon>Viruses</taxon>
        <taxon>Riboviria</taxon>
        <taxon>Orthornavirae</taxon>
        <taxon>Negarnaviricota</taxon>
        <taxon>Polyploviricotina</taxon>
        <taxon>Bunyaviricetes</taxon>
        <taxon>Hareavirales</taxon>
        <taxon>Arenaviridae</taxon>
        <taxon>Hartmanivirus</taxon>
        <taxon>Hartmanivirus haartmani</taxon>
    </lineage>
</organism>
<sequence>MSLNKDLAYESVKELHGKYGIEEDVVDELRHIWDGLTEELIQSCNSINHHFRDGGEAQSIGSELVRVNGEIRKLHTAKFIEPSDQSPVVISTQDISLMNLIELKDDVRIIKEKTQTNQTGGTGTEEGWKKFIESSVEDLVIFTQTGYLDEKYLRKQGSSKLAGFMARQHGMTKECKHAAKFFRTVKEEVFDFEETSDQEVLTNQLQVDYLFLIVYAARKQSMSIEALLELSQRCKLIFNRLPFTHKVQSQLSKSSKYPILREIETNLSLHDSPFRMNRARFQSSISAITGCTSDRMISSQNIPQLLSDLLDLKHRDNVTVTSTVGSTNTYELLLHSILTTPNVNSKLRNRTNVKRNGLNTVKFIEGTTNSDEAKSSPNTEEKNIKTFKINEPKNLQLMRNANNLEREVTKGHRLIVFVDIEGSSSEPNEVAIGCFFQKNDEFWMREVIFYSSTPGKDYIQQAQYCNGLNLDAIENSGKQSSNIFKDAKSELDIYSAVYFYGKDVEKFLELCSFKGAKHEVILPEWKDRAAQGYRLIFSSKLCNKNEFHNIKLKAKEKDVQLKQLPHCASEDNIRMFNYIMNN</sequence>
<evidence type="ECO:0000313" key="1">
    <source>
        <dbReference type="EMBL" id="AKN10684.1"/>
    </source>
</evidence>
<dbReference type="Gene3D" id="3.30.420.410">
    <property type="entry name" value="Arenaviral nucleoprotein, C-terminal domain"/>
    <property type="match status" value="1"/>
</dbReference>
<proteinExistence type="predicted"/>
<name>A0A0H3YBV9_9VIRU</name>
<dbReference type="SMR" id="A0A0H3YBV9"/>
<reference evidence="1 2" key="2">
    <citation type="journal article" date="2018" name="PLoS Pathog.">
        <title>Characterization of Haartman Institute snake virus-1 (HISV-1) and HISV-like viruses-The representatives of genus Hartmanivirus, family Arenaviridae.</title>
        <authorList>
            <person name="Hepojoki J."/>
            <person name="Hepojoki S."/>
            <person name="Smura T."/>
            <person name="Szirovicza L."/>
            <person name="Dervas E."/>
            <person name="Prahauser B."/>
            <person name="Nufer L."/>
            <person name="Schraner E.M."/>
            <person name="Vapalahti O."/>
            <person name="Kipar A."/>
            <person name="Hetzel U."/>
        </authorList>
    </citation>
    <scope>NUCLEOTIDE SEQUENCE [LARGE SCALE GENOMIC DNA]</scope>
    <source>
        <strain evidence="1 2">HISV-1</strain>
    </source>
</reference>
<dbReference type="EMBL" id="KR870017">
    <property type="protein sequence ID" value="AKN10684.1"/>
    <property type="molecule type" value="Genomic_RNA"/>
</dbReference>
<dbReference type="Proteomes" id="UP000241126">
    <property type="component" value="Genome"/>
</dbReference>